<evidence type="ECO:0000313" key="3">
    <source>
        <dbReference type="Proteomes" id="UP001597052"/>
    </source>
</evidence>
<dbReference type="AlphaFoldDB" id="A0ABD6DFP2"/>
<evidence type="ECO:0000313" key="2">
    <source>
        <dbReference type="EMBL" id="MFD1643666.1"/>
    </source>
</evidence>
<dbReference type="EMBL" id="JBHUDM010000007">
    <property type="protein sequence ID" value="MFD1643666.1"/>
    <property type="molecule type" value="Genomic_DNA"/>
</dbReference>
<keyword evidence="3" id="KW-1185">Reference proteome</keyword>
<evidence type="ECO:0000259" key="1">
    <source>
        <dbReference type="Pfam" id="PF24218"/>
    </source>
</evidence>
<proteinExistence type="predicted"/>
<accession>A0ABD6DFP2</accession>
<dbReference type="InterPro" id="IPR055860">
    <property type="entry name" value="DUF7437"/>
</dbReference>
<protein>
    <submittedName>
        <fullName evidence="2">Transcriptional regulator TrmB</fullName>
    </submittedName>
</protein>
<dbReference type="Pfam" id="PF24218">
    <property type="entry name" value="DUF7437"/>
    <property type="match status" value="1"/>
</dbReference>
<dbReference type="Proteomes" id="UP001597052">
    <property type="component" value="Unassembled WGS sequence"/>
</dbReference>
<dbReference type="RefSeq" id="WP_256397650.1">
    <property type="nucleotide sequence ID" value="NZ_JANHDJ010000009.1"/>
</dbReference>
<gene>
    <name evidence="2" type="ORF">ACFSBW_17520</name>
</gene>
<sequence length="121" mass="13309">MDLLARHEDDRPPPVTAEPIRLFSDTDGNGLVASPALIDAIGRQLDTDDIRVFVDRQGVPKLAAALHYAVRIRNAELTQRAAASKLDVHLVDAMTIFSALENVLDNAITYDPYLSETIQLD</sequence>
<feature type="domain" description="DUF7437" evidence="1">
    <location>
        <begin position="46"/>
        <end position="106"/>
    </location>
</feature>
<name>A0ABD6DFP2_9EURY</name>
<reference evidence="2 3" key="1">
    <citation type="journal article" date="2019" name="Int. J. Syst. Evol. Microbiol.">
        <title>The Global Catalogue of Microorganisms (GCM) 10K type strain sequencing project: providing services to taxonomists for standard genome sequencing and annotation.</title>
        <authorList>
            <consortium name="The Broad Institute Genomics Platform"/>
            <consortium name="The Broad Institute Genome Sequencing Center for Infectious Disease"/>
            <person name="Wu L."/>
            <person name="Ma J."/>
        </authorList>
    </citation>
    <scope>NUCLEOTIDE SEQUENCE [LARGE SCALE GENOMIC DNA]</scope>
    <source>
        <strain evidence="2 3">CGMCC 1.10593</strain>
    </source>
</reference>
<organism evidence="2 3">
    <name type="scientific">Halohasta litorea</name>
    <dbReference type="NCBI Taxonomy" id="869891"/>
    <lineage>
        <taxon>Archaea</taxon>
        <taxon>Methanobacteriati</taxon>
        <taxon>Methanobacteriota</taxon>
        <taxon>Stenosarchaea group</taxon>
        <taxon>Halobacteria</taxon>
        <taxon>Halobacteriales</taxon>
        <taxon>Haloferacaceae</taxon>
        <taxon>Halohasta</taxon>
    </lineage>
</organism>
<comment type="caution">
    <text evidence="2">The sequence shown here is derived from an EMBL/GenBank/DDBJ whole genome shotgun (WGS) entry which is preliminary data.</text>
</comment>